<evidence type="ECO:0000256" key="1">
    <source>
        <dbReference type="SAM" id="MobiDB-lite"/>
    </source>
</evidence>
<organism evidence="2 3">
    <name type="scientific">Protopolystoma xenopodis</name>
    <dbReference type="NCBI Taxonomy" id="117903"/>
    <lineage>
        <taxon>Eukaryota</taxon>
        <taxon>Metazoa</taxon>
        <taxon>Spiralia</taxon>
        <taxon>Lophotrochozoa</taxon>
        <taxon>Platyhelminthes</taxon>
        <taxon>Monogenea</taxon>
        <taxon>Polyopisthocotylea</taxon>
        <taxon>Polystomatidea</taxon>
        <taxon>Polystomatidae</taxon>
        <taxon>Protopolystoma</taxon>
    </lineage>
</organism>
<keyword evidence="3" id="KW-1185">Reference proteome</keyword>
<reference evidence="2" key="1">
    <citation type="submission" date="2018-11" db="EMBL/GenBank/DDBJ databases">
        <authorList>
            <consortium name="Pathogen Informatics"/>
        </authorList>
    </citation>
    <scope>NUCLEOTIDE SEQUENCE</scope>
</reference>
<sequence length="83" mass="9553">MCLTRTCTLIVPGPFLPYAVSNICDEWRMEFLKKSGILFHLLQTCVYTAHIWRNEEGTPEEDGRNQTNRDDALSGIAGHREER</sequence>
<protein>
    <submittedName>
        <fullName evidence="2">Uncharacterized protein</fullName>
    </submittedName>
</protein>
<dbReference type="AlphaFoldDB" id="A0A448XRP4"/>
<evidence type="ECO:0000313" key="2">
    <source>
        <dbReference type="EMBL" id="VEL43275.1"/>
    </source>
</evidence>
<evidence type="ECO:0000313" key="3">
    <source>
        <dbReference type="Proteomes" id="UP000784294"/>
    </source>
</evidence>
<feature type="region of interest" description="Disordered" evidence="1">
    <location>
        <begin position="56"/>
        <end position="83"/>
    </location>
</feature>
<dbReference type="Proteomes" id="UP000784294">
    <property type="component" value="Unassembled WGS sequence"/>
</dbReference>
<dbReference type="EMBL" id="CAAALY010280077">
    <property type="protein sequence ID" value="VEL43275.1"/>
    <property type="molecule type" value="Genomic_DNA"/>
</dbReference>
<accession>A0A448XRP4</accession>
<name>A0A448XRP4_9PLAT</name>
<gene>
    <name evidence="2" type="ORF">PXEA_LOCUS36715</name>
</gene>
<comment type="caution">
    <text evidence="2">The sequence shown here is derived from an EMBL/GenBank/DDBJ whole genome shotgun (WGS) entry which is preliminary data.</text>
</comment>
<proteinExistence type="predicted"/>